<keyword evidence="3" id="KW-1185">Reference proteome</keyword>
<keyword evidence="1" id="KW-1133">Transmembrane helix</keyword>
<dbReference type="Proteomes" id="UP000886595">
    <property type="component" value="Unassembled WGS sequence"/>
</dbReference>
<protein>
    <submittedName>
        <fullName evidence="2">Uncharacterized protein</fullName>
    </submittedName>
</protein>
<gene>
    <name evidence="2" type="ORF">Bca52824_015468</name>
</gene>
<keyword evidence="1" id="KW-0472">Membrane</keyword>
<keyword evidence="1" id="KW-0812">Transmembrane</keyword>
<evidence type="ECO:0000313" key="3">
    <source>
        <dbReference type="Proteomes" id="UP000886595"/>
    </source>
</evidence>
<comment type="caution">
    <text evidence="2">The sequence shown here is derived from an EMBL/GenBank/DDBJ whole genome shotgun (WGS) entry which is preliminary data.</text>
</comment>
<feature type="transmembrane region" description="Helical" evidence="1">
    <location>
        <begin position="394"/>
        <end position="416"/>
    </location>
</feature>
<accession>A0A8X8B4D5</accession>
<sequence>MSITPATPPISPTTPDPPDFNQLSAYTAAAENIKPSSSLTLKTRKSKCAIPLEFSCDEIYERMESGFCIFCEERDTPGHHDLKHKGVEIIMIESDDQPIVTESRYKTLVESDELVIETVMKPDSFSKSLENLTSDLQIVGAKDPKEAQNKSIEHMVGKQPQEADRVWKPGGLLAKPTSWNYLDKYLSSTGQIKPTRNLLTNVLEMIIQSVETKPCMVNEKKSFRVLSDFNLETWIRLAIYERGELAATCALAIVTTPSDINFDVLVAQVEEKLGVLAIYAVTEILKFIKHGQYGDKEQLDVVCLDLNGAVPKWFEKLRWEVTFGYSRRFPCLVKSYKAVTKALVQWKEHPPDQNTWNMASPLKIIQFSILEDKYDLRRKYCDKISPTSVLRYPLYLFLIFLLILGFIFYFPFLLIVKPPLVYYIYVVLRYALYNQSINYFLKLLLSSQAIKVHTRALYSNLVFRVYPFFESTVGFLRSIYPLEIFDFAFWRKTSVMHFGGKLRLCILAENFGFAFWRKTSVMHFGGKLRLCILAENFDFAFWRKTSILRFGGKLRFCILAENFDFRVLAENFGYAFWRKTSILRFGGKLRFCNFKRKNSILQF</sequence>
<dbReference type="OrthoDB" id="1113451at2759"/>
<organism evidence="2 3">
    <name type="scientific">Brassica carinata</name>
    <name type="common">Ethiopian mustard</name>
    <name type="synonym">Abyssinian cabbage</name>
    <dbReference type="NCBI Taxonomy" id="52824"/>
    <lineage>
        <taxon>Eukaryota</taxon>
        <taxon>Viridiplantae</taxon>
        <taxon>Streptophyta</taxon>
        <taxon>Embryophyta</taxon>
        <taxon>Tracheophyta</taxon>
        <taxon>Spermatophyta</taxon>
        <taxon>Magnoliopsida</taxon>
        <taxon>eudicotyledons</taxon>
        <taxon>Gunneridae</taxon>
        <taxon>Pentapetalae</taxon>
        <taxon>rosids</taxon>
        <taxon>malvids</taxon>
        <taxon>Brassicales</taxon>
        <taxon>Brassicaceae</taxon>
        <taxon>Brassiceae</taxon>
        <taxon>Brassica</taxon>
    </lineage>
</organism>
<reference evidence="2 3" key="1">
    <citation type="submission" date="2020-02" db="EMBL/GenBank/DDBJ databases">
        <authorList>
            <person name="Ma Q."/>
            <person name="Huang Y."/>
            <person name="Song X."/>
            <person name="Pei D."/>
        </authorList>
    </citation>
    <scope>NUCLEOTIDE SEQUENCE [LARGE SCALE GENOMIC DNA]</scope>
    <source>
        <strain evidence="2">Sxm20200214</strain>
        <tissue evidence="2">Leaf</tissue>
    </source>
</reference>
<proteinExistence type="predicted"/>
<dbReference type="AlphaFoldDB" id="A0A8X8B4D5"/>
<evidence type="ECO:0000313" key="2">
    <source>
        <dbReference type="EMBL" id="KAG2322255.1"/>
    </source>
</evidence>
<dbReference type="EMBL" id="JAAMPC010000003">
    <property type="protein sequence ID" value="KAG2322255.1"/>
    <property type="molecule type" value="Genomic_DNA"/>
</dbReference>
<evidence type="ECO:0000256" key="1">
    <source>
        <dbReference type="SAM" id="Phobius"/>
    </source>
</evidence>
<name>A0A8X8B4D5_BRACI</name>